<gene>
    <name evidence="2" type="ORF">SORBI_3010G119050</name>
</gene>
<evidence type="ECO:0000313" key="2">
    <source>
        <dbReference type="EMBL" id="OQU76246.1"/>
    </source>
</evidence>
<dbReference type="SUPFAM" id="SSF52540">
    <property type="entry name" value="P-loop containing nucleoside triphosphate hydrolases"/>
    <property type="match status" value="1"/>
</dbReference>
<name>A0A1W0VSI9_SORBI</name>
<proteinExistence type="predicted"/>
<dbReference type="InterPro" id="IPR047187">
    <property type="entry name" value="SF1_C_Upf1"/>
</dbReference>
<keyword evidence="3" id="KW-1185">Reference proteome</keyword>
<dbReference type="InterPro" id="IPR041679">
    <property type="entry name" value="DNA2/NAM7-like_C"/>
</dbReference>
<reference evidence="2 3" key="1">
    <citation type="journal article" date="2009" name="Nature">
        <title>The Sorghum bicolor genome and the diversification of grasses.</title>
        <authorList>
            <person name="Paterson A.H."/>
            <person name="Bowers J.E."/>
            <person name="Bruggmann R."/>
            <person name="Dubchak I."/>
            <person name="Grimwood J."/>
            <person name="Gundlach H."/>
            <person name="Haberer G."/>
            <person name="Hellsten U."/>
            <person name="Mitros T."/>
            <person name="Poliakov A."/>
            <person name="Schmutz J."/>
            <person name="Spannagl M."/>
            <person name="Tang H."/>
            <person name="Wang X."/>
            <person name="Wicker T."/>
            <person name="Bharti A.K."/>
            <person name="Chapman J."/>
            <person name="Feltus F.A."/>
            <person name="Gowik U."/>
            <person name="Grigoriev I.V."/>
            <person name="Lyons E."/>
            <person name="Maher C.A."/>
            <person name="Martis M."/>
            <person name="Narechania A."/>
            <person name="Otillar R.P."/>
            <person name="Penning B.W."/>
            <person name="Salamov A.A."/>
            <person name="Wang Y."/>
            <person name="Zhang L."/>
            <person name="Carpita N.C."/>
            <person name="Freeling M."/>
            <person name="Gingle A.R."/>
            <person name="Hash C.T."/>
            <person name="Keller B."/>
            <person name="Klein P."/>
            <person name="Kresovich S."/>
            <person name="McCann M.C."/>
            <person name="Ming R."/>
            <person name="Peterson D.G."/>
            <person name="Mehboob-ur-Rahman"/>
            <person name="Ware D."/>
            <person name="Westhoff P."/>
            <person name="Mayer K.F."/>
            <person name="Messing J."/>
            <person name="Rokhsar D.S."/>
        </authorList>
    </citation>
    <scope>NUCLEOTIDE SEQUENCE [LARGE SCALE GENOMIC DNA]</scope>
    <source>
        <strain evidence="3">cv. BTx623</strain>
    </source>
</reference>
<dbReference type="Pfam" id="PF13087">
    <property type="entry name" value="AAA_12"/>
    <property type="match status" value="2"/>
</dbReference>
<dbReference type="PANTHER" id="PTHR10887">
    <property type="entry name" value="DNA2/NAM7 HELICASE FAMILY"/>
    <property type="match status" value="1"/>
</dbReference>
<dbReference type="CDD" id="cd18808">
    <property type="entry name" value="SF1_C_Upf1"/>
    <property type="match status" value="1"/>
</dbReference>
<dbReference type="eggNOG" id="KOG1801">
    <property type="taxonomic scope" value="Eukaryota"/>
</dbReference>
<evidence type="ECO:0000313" key="3">
    <source>
        <dbReference type="Proteomes" id="UP000000768"/>
    </source>
</evidence>
<evidence type="ECO:0000259" key="1">
    <source>
        <dbReference type="Pfam" id="PF13087"/>
    </source>
</evidence>
<dbReference type="AlphaFoldDB" id="A0A1W0VSI9"/>
<dbReference type="PANTHER" id="PTHR10887:SF522">
    <property type="entry name" value="P-LOOP CONTAINING NUCLEOSIDE TRIPHOSPHATE HYDROLASES SUPERFAMILY PROTEIN"/>
    <property type="match status" value="1"/>
</dbReference>
<feature type="domain" description="DNA2/NAM7 helicase-like C-terminal" evidence="1">
    <location>
        <begin position="1"/>
        <end position="72"/>
    </location>
</feature>
<dbReference type="EMBL" id="CM000769">
    <property type="protein sequence ID" value="OQU76246.1"/>
    <property type="molecule type" value="Genomic_DNA"/>
</dbReference>
<dbReference type="InterPro" id="IPR027417">
    <property type="entry name" value="P-loop_NTPase"/>
</dbReference>
<accession>A0A1W0VSI9</accession>
<dbReference type="InterPro" id="IPR045055">
    <property type="entry name" value="DNA2/NAM7-like"/>
</dbReference>
<dbReference type="InParanoid" id="A0A1W0VSI9"/>
<dbReference type="STRING" id="4558.A0A1W0VSI9"/>
<protein>
    <recommendedName>
        <fullName evidence="1">DNA2/NAM7 helicase-like C-terminal domain-containing protein</fullName>
    </recommendedName>
</protein>
<feature type="domain" description="DNA2/NAM7 helicase-like C-terminal" evidence="1">
    <location>
        <begin position="73"/>
        <end position="119"/>
    </location>
</feature>
<dbReference type="Gene3D" id="3.40.50.300">
    <property type="entry name" value="P-loop containing nucleotide triphosphate hydrolases"/>
    <property type="match status" value="2"/>
</dbReference>
<dbReference type="Proteomes" id="UP000000768">
    <property type="component" value="Chromosome 10"/>
</dbReference>
<sequence>MHPDISRLPMKVFYDETIIDATEKTSAKIFIGDIFGNYSFINVEYAIEHQTGQSVQNVVEAAVAATIVSKLSKGDEKDIIILSTVRNNKFGKIGFLDSCGRANVALTRARDCLWILGNEKNSH</sequence>
<organism evidence="2 3">
    <name type="scientific">Sorghum bicolor</name>
    <name type="common">Sorghum</name>
    <name type="synonym">Sorghum vulgare</name>
    <dbReference type="NCBI Taxonomy" id="4558"/>
    <lineage>
        <taxon>Eukaryota</taxon>
        <taxon>Viridiplantae</taxon>
        <taxon>Streptophyta</taxon>
        <taxon>Embryophyta</taxon>
        <taxon>Tracheophyta</taxon>
        <taxon>Spermatophyta</taxon>
        <taxon>Magnoliopsida</taxon>
        <taxon>Liliopsida</taxon>
        <taxon>Poales</taxon>
        <taxon>Poaceae</taxon>
        <taxon>PACMAD clade</taxon>
        <taxon>Panicoideae</taxon>
        <taxon>Andropogonodae</taxon>
        <taxon>Andropogoneae</taxon>
        <taxon>Sorghinae</taxon>
        <taxon>Sorghum</taxon>
    </lineage>
</organism>
<reference evidence="3" key="2">
    <citation type="journal article" date="2018" name="Plant J.">
        <title>The Sorghum bicolor reference genome: improved assembly, gene annotations, a transcriptome atlas, and signatures of genome organization.</title>
        <authorList>
            <person name="McCormick R.F."/>
            <person name="Truong S.K."/>
            <person name="Sreedasyam A."/>
            <person name="Jenkins J."/>
            <person name="Shu S."/>
            <person name="Sims D."/>
            <person name="Kennedy M."/>
            <person name="Amirebrahimi M."/>
            <person name="Weers B.D."/>
            <person name="McKinley B."/>
            <person name="Mattison A."/>
            <person name="Morishige D.T."/>
            <person name="Grimwood J."/>
            <person name="Schmutz J."/>
            <person name="Mullet J.E."/>
        </authorList>
    </citation>
    <scope>NUCLEOTIDE SEQUENCE [LARGE SCALE GENOMIC DNA]</scope>
    <source>
        <strain evidence="3">cv. BTx623</strain>
    </source>
</reference>
<dbReference type="Gramene" id="OQU76246">
    <property type="protein sequence ID" value="OQU76246"/>
    <property type="gene ID" value="SORBI_3010G119050"/>
</dbReference>